<dbReference type="PANTHER" id="PTHR30529">
    <property type="entry name" value="CYTOCHROME B561"/>
    <property type="match status" value="1"/>
</dbReference>
<evidence type="ECO:0000256" key="9">
    <source>
        <dbReference type="ARBA" id="ARBA00022989"/>
    </source>
</evidence>
<evidence type="ECO:0000256" key="13">
    <source>
        <dbReference type="SAM" id="MobiDB-lite"/>
    </source>
</evidence>
<evidence type="ECO:0000256" key="14">
    <source>
        <dbReference type="SAM" id="Phobius"/>
    </source>
</evidence>
<keyword evidence="3" id="KW-0813">Transport</keyword>
<comment type="similarity">
    <text evidence="12">Belongs to the cytochrome b561 family.</text>
</comment>
<evidence type="ECO:0000313" key="17">
    <source>
        <dbReference type="Proteomes" id="UP000647183"/>
    </source>
</evidence>
<feature type="compositionally biased region" description="Basic residues" evidence="13">
    <location>
        <begin position="35"/>
        <end position="45"/>
    </location>
</feature>
<keyword evidence="7" id="KW-0479">Metal-binding</keyword>
<comment type="subcellular location">
    <subcellularLocation>
        <location evidence="2">Cell membrane</location>
        <topology evidence="2">Multi-pass membrane protein</topology>
    </subcellularLocation>
</comment>
<evidence type="ECO:0000256" key="1">
    <source>
        <dbReference type="ARBA" id="ARBA00001970"/>
    </source>
</evidence>
<dbReference type="SUPFAM" id="SSF81342">
    <property type="entry name" value="Transmembrane di-heme cytochromes"/>
    <property type="match status" value="1"/>
</dbReference>
<feature type="domain" description="Cytochrome b561 bacterial/Ni-hydrogenase" evidence="15">
    <location>
        <begin position="61"/>
        <end position="163"/>
    </location>
</feature>
<sequence length="170" mass="18306">MDPDPTTTPRRPAPGHHPGRRPAVADGDEQSARAGGRHTGSHRAQLRAMAPERPPASRIRRGWPPSSKPIPSALARASHWALYALMLALPLTGWAMQGAAGLPVRVGGVVLPALVDADLARYGLLRELHAWLAYGLLALVLGHAGAALHHAWVRRDGVFEHMTLGRHRCD</sequence>
<comment type="cofactor">
    <cofactor evidence="1">
        <name>heme b</name>
        <dbReference type="ChEBI" id="CHEBI:60344"/>
    </cofactor>
</comment>
<evidence type="ECO:0000256" key="11">
    <source>
        <dbReference type="ARBA" id="ARBA00023136"/>
    </source>
</evidence>
<evidence type="ECO:0000256" key="12">
    <source>
        <dbReference type="ARBA" id="ARBA00037975"/>
    </source>
</evidence>
<evidence type="ECO:0000313" key="16">
    <source>
        <dbReference type="EMBL" id="MBD7988719.1"/>
    </source>
</evidence>
<dbReference type="Gene3D" id="1.20.950.20">
    <property type="entry name" value="Transmembrane di-heme cytochromes, Chain C"/>
    <property type="match status" value="1"/>
</dbReference>
<dbReference type="PANTHER" id="PTHR30529:SF6">
    <property type="entry name" value="BLL0291 PROTEIN"/>
    <property type="match status" value="1"/>
</dbReference>
<evidence type="ECO:0000256" key="5">
    <source>
        <dbReference type="ARBA" id="ARBA00022617"/>
    </source>
</evidence>
<keyword evidence="6 14" id="KW-0812">Transmembrane</keyword>
<keyword evidence="9 14" id="KW-1133">Transmembrane helix</keyword>
<keyword evidence="17" id="KW-1185">Reference proteome</keyword>
<dbReference type="Proteomes" id="UP000647183">
    <property type="component" value="Unassembled WGS sequence"/>
</dbReference>
<organism evidence="16 17">
    <name type="scientific">Luteimonas colneyensis</name>
    <dbReference type="NCBI Taxonomy" id="2762230"/>
    <lineage>
        <taxon>Bacteria</taxon>
        <taxon>Pseudomonadati</taxon>
        <taxon>Pseudomonadota</taxon>
        <taxon>Gammaproteobacteria</taxon>
        <taxon>Lysobacterales</taxon>
        <taxon>Lysobacteraceae</taxon>
        <taxon>Luteimonas</taxon>
    </lineage>
</organism>
<name>A0ABR8UL09_9GAMM</name>
<evidence type="ECO:0000256" key="10">
    <source>
        <dbReference type="ARBA" id="ARBA00023004"/>
    </source>
</evidence>
<dbReference type="Pfam" id="PF01292">
    <property type="entry name" value="Ni_hydr_CYTB"/>
    <property type="match status" value="1"/>
</dbReference>
<feature type="region of interest" description="Disordered" evidence="13">
    <location>
        <begin position="1"/>
        <end position="67"/>
    </location>
</feature>
<feature type="compositionally biased region" description="Low complexity" evidence="13">
    <location>
        <begin position="1"/>
        <end position="10"/>
    </location>
</feature>
<dbReference type="InterPro" id="IPR016174">
    <property type="entry name" value="Di-haem_cyt_TM"/>
</dbReference>
<dbReference type="EMBL" id="JACSQJ010000007">
    <property type="protein sequence ID" value="MBD7988719.1"/>
    <property type="molecule type" value="Genomic_DNA"/>
</dbReference>
<dbReference type="InterPro" id="IPR052168">
    <property type="entry name" value="Cytochrome_b561_oxidase"/>
</dbReference>
<keyword evidence="8" id="KW-0249">Electron transport</keyword>
<evidence type="ECO:0000256" key="7">
    <source>
        <dbReference type="ARBA" id="ARBA00022723"/>
    </source>
</evidence>
<evidence type="ECO:0000259" key="15">
    <source>
        <dbReference type="Pfam" id="PF01292"/>
    </source>
</evidence>
<keyword evidence="4" id="KW-1003">Cell membrane</keyword>
<evidence type="ECO:0000256" key="3">
    <source>
        <dbReference type="ARBA" id="ARBA00022448"/>
    </source>
</evidence>
<gene>
    <name evidence="16" type="ORF">H9645_11845</name>
</gene>
<feature type="transmembrane region" description="Helical" evidence="14">
    <location>
        <begin position="80"/>
        <end position="100"/>
    </location>
</feature>
<evidence type="ECO:0000256" key="6">
    <source>
        <dbReference type="ARBA" id="ARBA00022692"/>
    </source>
</evidence>
<dbReference type="InterPro" id="IPR011577">
    <property type="entry name" value="Cyt_b561_bac/Ni-Hgenase"/>
</dbReference>
<feature type="transmembrane region" description="Helical" evidence="14">
    <location>
        <begin position="131"/>
        <end position="153"/>
    </location>
</feature>
<keyword evidence="5" id="KW-0349">Heme</keyword>
<reference evidence="16 17" key="1">
    <citation type="submission" date="2020-08" db="EMBL/GenBank/DDBJ databases">
        <title>A Genomic Blueprint of the Chicken Gut Microbiome.</title>
        <authorList>
            <person name="Gilroy R."/>
            <person name="Ravi A."/>
            <person name="Getino M."/>
            <person name="Pursley I."/>
            <person name="Horton D.L."/>
            <person name="Alikhan N.-F."/>
            <person name="Baker D."/>
            <person name="Gharbi K."/>
            <person name="Hall N."/>
            <person name="Watson M."/>
            <person name="Adriaenssens E.M."/>
            <person name="Foster-Nyarko E."/>
            <person name="Jarju S."/>
            <person name="Secka A."/>
            <person name="Antonio M."/>
            <person name="Oren A."/>
            <person name="Chaudhuri R."/>
            <person name="La Ragione R.M."/>
            <person name="Hildebrand F."/>
            <person name="Pallen M.J."/>
        </authorList>
    </citation>
    <scope>NUCLEOTIDE SEQUENCE [LARGE SCALE GENOMIC DNA]</scope>
    <source>
        <strain evidence="16 17">Sa2BVA3</strain>
    </source>
</reference>
<proteinExistence type="inferred from homology"/>
<evidence type="ECO:0000256" key="2">
    <source>
        <dbReference type="ARBA" id="ARBA00004651"/>
    </source>
</evidence>
<evidence type="ECO:0000256" key="8">
    <source>
        <dbReference type="ARBA" id="ARBA00022982"/>
    </source>
</evidence>
<evidence type="ECO:0000256" key="4">
    <source>
        <dbReference type="ARBA" id="ARBA00022475"/>
    </source>
</evidence>
<keyword evidence="11 14" id="KW-0472">Membrane</keyword>
<comment type="caution">
    <text evidence="16">The sequence shown here is derived from an EMBL/GenBank/DDBJ whole genome shotgun (WGS) entry which is preliminary data.</text>
</comment>
<protein>
    <submittedName>
        <fullName evidence="16">Cytochrome b/b6 domain-containing protein</fullName>
    </submittedName>
</protein>
<keyword evidence="10" id="KW-0408">Iron</keyword>
<accession>A0ABR8UL09</accession>